<accession>A0A7S0WUN7</accession>
<keyword evidence="2" id="KW-0808">Transferase</keyword>
<dbReference type="AlphaFoldDB" id="A0A7S0WUN7"/>
<reference evidence="10" key="1">
    <citation type="submission" date="2021-01" db="EMBL/GenBank/DDBJ databases">
        <authorList>
            <person name="Corre E."/>
            <person name="Pelletier E."/>
            <person name="Niang G."/>
            <person name="Scheremetjew M."/>
            <person name="Finn R."/>
            <person name="Kale V."/>
            <person name="Holt S."/>
            <person name="Cochrane G."/>
            <person name="Meng A."/>
            <person name="Brown T."/>
            <person name="Cohen L."/>
        </authorList>
    </citation>
    <scope>NUCLEOTIDE SEQUENCE</scope>
    <source>
        <strain evidence="10">CCMP722</strain>
    </source>
</reference>
<dbReference type="SMART" id="SM01144">
    <property type="entry name" value="DTW"/>
    <property type="match status" value="1"/>
</dbReference>
<dbReference type="PANTHER" id="PTHR21392">
    <property type="entry name" value="TRNA-URIDINE AMINOCARBOXYPROPYLTRANSFERASE 2"/>
    <property type="match status" value="1"/>
</dbReference>
<dbReference type="Pfam" id="PF03942">
    <property type="entry name" value="DTW"/>
    <property type="match status" value="1"/>
</dbReference>
<dbReference type="EMBL" id="HBFA01032991">
    <property type="protein sequence ID" value="CAD8683942.1"/>
    <property type="molecule type" value="Transcribed_RNA"/>
</dbReference>
<feature type="region of interest" description="Disordered" evidence="7">
    <location>
        <begin position="230"/>
        <end position="251"/>
    </location>
</feature>
<evidence type="ECO:0000256" key="3">
    <source>
        <dbReference type="ARBA" id="ARBA00022691"/>
    </source>
</evidence>
<evidence type="ECO:0000256" key="5">
    <source>
        <dbReference type="ARBA" id="ARBA00034489"/>
    </source>
</evidence>
<keyword evidence="8" id="KW-0732">Signal</keyword>
<protein>
    <recommendedName>
        <fullName evidence="1">tRNA-uridine aminocarboxypropyltransferase</fullName>
        <ecNumber evidence="1">2.5.1.25</ecNumber>
    </recommendedName>
</protein>
<evidence type="ECO:0000256" key="6">
    <source>
        <dbReference type="ARBA" id="ARBA00048718"/>
    </source>
</evidence>
<sequence>METTRGLMLCPTCWLLPAYCCCKMWHRVETRHRVCIYMHHNEWGRGINSGIALKTSGGAGVYLSGNKDMEAELKQAFDENEESVFILWPPDPEGKSSTRKAPFVSANDLPELYPDAVQKGITIVAIDATWKNARSMVKRLPDHLKRVYIKGGIDGHLPDGTASIPETSGSLLRPVRKYKGFEGRVSTLEAVVGLLRFVGESEDVCEKLLDNLKMKVDAVQAQKNQPPIYGHQIAGPAGRVASPPPPPGPEA</sequence>
<dbReference type="InterPro" id="IPR039262">
    <property type="entry name" value="DTWD2/TAPT"/>
</dbReference>
<name>A0A7S0WUN7_9CHLO</name>
<evidence type="ECO:0000256" key="8">
    <source>
        <dbReference type="SAM" id="SignalP"/>
    </source>
</evidence>
<evidence type="ECO:0000313" key="10">
    <source>
        <dbReference type="EMBL" id="CAD8683942.1"/>
    </source>
</evidence>
<evidence type="ECO:0000256" key="4">
    <source>
        <dbReference type="ARBA" id="ARBA00022694"/>
    </source>
</evidence>
<gene>
    <name evidence="10" type="ORF">POBO1169_LOCUS16612</name>
</gene>
<evidence type="ECO:0000256" key="1">
    <source>
        <dbReference type="ARBA" id="ARBA00012386"/>
    </source>
</evidence>
<feature type="domain" description="DTW" evidence="9">
    <location>
        <begin position="8"/>
        <end position="224"/>
    </location>
</feature>
<dbReference type="GO" id="GO:0008033">
    <property type="term" value="P:tRNA processing"/>
    <property type="evidence" value="ECO:0007669"/>
    <property type="project" value="UniProtKB-KW"/>
</dbReference>
<feature type="chain" id="PRO_5030631706" description="tRNA-uridine aminocarboxypropyltransferase" evidence="8">
    <location>
        <begin position="23"/>
        <end position="251"/>
    </location>
</feature>
<dbReference type="EC" id="2.5.1.25" evidence="1"/>
<proteinExistence type="inferred from homology"/>
<keyword evidence="4" id="KW-0819">tRNA processing</keyword>
<comment type="similarity">
    <text evidence="5">Belongs to the TDD superfamily. DTWD2 family.</text>
</comment>
<evidence type="ECO:0000256" key="7">
    <source>
        <dbReference type="SAM" id="MobiDB-lite"/>
    </source>
</evidence>
<organism evidence="10">
    <name type="scientific">Pyramimonas obovata</name>
    <dbReference type="NCBI Taxonomy" id="1411642"/>
    <lineage>
        <taxon>Eukaryota</taxon>
        <taxon>Viridiplantae</taxon>
        <taxon>Chlorophyta</taxon>
        <taxon>Pyramimonadophyceae</taxon>
        <taxon>Pyramimonadales</taxon>
        <taxon>Pyramimonadaceae</taxon>
        <taxon>Pyramimonas</taxon>
        <taxon>Pyramimonas incertae sedis</taxon>
    </lineage>
</organism>
<dbReference type="PANTHER" id="PTHR21392:SF0">
    <property type="entry name" value="TRNA-URIDINE AMINOCARBOXYPROPYLTRANSFERASE 2"/>
    <property type="match status" value="1"/>
</dbReference>
<evidence type="ECO:0000256" key="2">
    <source>
        <dbReference type="ARBA" id="ARBA00022679"/>
    </source>
</evidence>
<feature type="signal peptide" evidence="8">
    <location>
        <begin position="1"/>
        <end position="22"/>
    </location>
</feature>
<dbReference type="InterPro" id="IPR005636">
    <property type="entry name" value="DTW"/>
</dbReference>
<evidence type="ECO:0000259" key="9">
    <source>
        <dbReference type="SMART" id="SM01144"/>
    </source>
</evidence>
<keyword evidence="3" id="KW-0949">S-adenosyl-L-methionine</keyword>
<dbReference type="GO" id="GO:0016432">
    <property type="term" value="F:tRNA-uridine aminocarboxypropyltransferase activity"/>
    <property type="evidence" value="ECO:0007669"/>
    <property type="project" value="UniProtKB-EC"/>
</dbReference>
<comment type="catalytic activity">
    <reaction evidence="6">
        <text>a uridine in tRNA + S-adenosyl-L-methionine = a 3-[(3S)-3-amino-3-carboxypropyl]uridine in tRNA + S-methyl-5'-thioadenosine + H(+)</text>
        <dbReference type="Rhea" id="RHEA:62432"/>
        <dbReference type="Rhea" id="RHEA-COMP:13339"/>
        <dbReference type="Rhea" id="RHEA-COMP:16092"/>
        <dbReference type="ChEBI" id="CHEBI:15378"/>
        <dbReference type="ChEBI" id="CHEBI:17509"/>
        <dbReference type="ChEBI" id="CHEBI:59789"/>
        <dbReference type="ChEBI" id="CHEBI:65315"/>
        <dbReference type="ChEBI" id="CHEBI:82930"/>
        <dbReference type="EC" id="2.5.1.25"/>
    </reaction>
</comment>
<feature type="compositionally biased region" description="Pro residues" evidence="7">
    <location>
        <begin position="242"/>
        <end position="251"/>
    </location>
</feature>